<keyword evidence="8" id="KW-0547">Nucleotide-binding</keyword>
<evidence type="ECO:0000256" key="12">
    <source>
        <dbReference type="ARBA" id="ARBA00022840"/>
    </source>
</evidence>
<dbReference type="InterPro" id="IPR052171">
    <property type="entry name" value="NHEJ_LigD"/>
</dbReference>
<evidence type="ECO:0000256" key="20">
    <source>
        <dbReference type="ARBA" id="ARBA00034003"/>
    </source>
</evidence>
<dbReference type="GO" id="GO:0046872">
    <property type="term" value="F:metal ion binding"/>
    <property type="evidence" value="ECO:0007669"/>
    <property type="project" value="UniProtKB-KW"/>
</dbReference>
<evidence type="ECO:0000256" key="10">
    <source>
        <dbReference type="ARBA" id="ARBA00022801"/>
    </source>
</evidence>
<dbReference type="OrthoDB" id="9802472at2"/>
<keyword evidence="15" id="KW-0233">DNA recombination</keyword>
<keyword evidence="4" id="KW-0808">Transferase</keyword>
<dbReference type="InterPro" id="IPR012310">
    <property type="entry name" value="DNA_ligase_ATP-dep_cent"/>
</dbReference>
<evidence type="ECO:0000256" key="8">
    <source>
        <dbReference type="ARBA" id="ARBA00022741"/>
    </source>
</evidence>
<accession>A0A2N4U9F3</accession>
<dbReference type="NCBIfam" id="TIGR02779">
    <property type="entry name" value="NHEJ_ligase_lig"/>
    <property type="match status" value="1"/>
</dbReference>
<dbReference type="Pfam" id="PF04679">
    <property type="entry name" value="DNA_ligase_A_C"/>
    <property type="match status" value="1"/>
</dbReference>
<evidence type="ECO:0000256" key="9">
    <source>
        <dbReference type="ARBA" id="ARBA00022763"/>
    </source>
</evidence>
<keyword evidence="13" id="KW-0239">DNA-directed DNA polymerase</keyword>
<comment type="cofactor">
    <cofactor evidence="1">
        <name>Mn(2+)</name>
        <dbReference type="ChEBI" id="CHEBI:29035"/>
    </cofactor>
</comment>
<keyword evidence="10" id="KW-0378">Hydrolase</keyword>
<dbReference type="PANTHER" id="PTHR42705">
    <property type="entry name" value="BIFUNCTIONAL NON-HOMOLOGOUS END JOINING PROTEIN LIGD"/>
    <property type="match status" value="1"/>
</dbReference>
<evidence type="ECO:0000256" key="17">
    <source>
        <dbReference type="ARBA" id="ARBA00023211"/>
    </source>
</evidence>
<evidence type="ECO:0000256" key="16">
    <source>
        <dbReference type="ARBA" id="ARBA00023204"/>
    </source>
</evidence>
<evidence type="ECO:0000256" key="11">
    <source>
        <dbReference type="ARBA" id="ARBA00022839"/>
    </source>
</evidence>
<keyword evidence="23" id="KW-1185">Reference proteome</keyword>
<dbReference type="GO" id="GO:0006281">
    <property type="term" value="P:DNA repair"/>
    <property type="evidence" value="ECO:0007669"/>
    <property type="project" value="UniProtKB-KW"/>
</dbReference>
<comment type="caution">
    <text evidence="22">The sequence shown here is derived from an EMBL/GenBank/DDBJ whole genome shotgun (WGS) entry which is preliminary data.</text>
</comment>
<dbReference type="GO" id="GO:0004527">
    <property type="term" value="F:exonuclease activity"/>
    <property type="evidence" value="ECO:0007669"/>
    <property type="project" value="UniProtKB-KW"/>
</dbReference>
<dbReference type="InterPro" id="IPR014146">
    <property type="entry name" value="LigD_ligase_dom"/>
</dbReference>
<keyword evidence="14" id="KW-0238">DNA-binding</keyword>
<keyword evidence="6" id="KW-0540">Nuclease</keyword>
<keyword evidence="5" id="KW-0548">Nucleotidyltransferase</keyword>
<evidence type="ECO:0000256" key="6">
    <source>
        <dbReference type="ARBA" id="ARBA00022722"/>
    </source>
</evidence>
<dbReference type="InterPro" id="IPR033651">
    <property type="entry name" value="PaeLigD_Pol-like"/>
</dbReference>
<evidence type="ECO:0000256" key="2">
    <source>
        <dbReference type="ARBA" id="ARBA00012727"/>
    </source>
</evidence>
<gene>
    <name evidence="22" type="primary">ligD</name>
    <name evidence="22" type="ORF">CR159_01090</name>
</gene>
<evidence type="ECO:0000256" key="14">
    <source>
        <dbReference type="ARBA" id="ARBA00023125"/>
    </source>
</evidence>
<evidence type="ECO:0000259" key="21">
    <source>
        <dbReference type="PROSITE" id="PS50160"/>
    </source>
</evidence>
<dbReference type="InterPro" id="IPR012309">
    <property type="entry name" value="DNA_ligase_ATP-dep_C"/>
</dbReference>
<dbReference type="Proteomes" id="UP000234190">
    <property type="component" value="Unassembled WGS sequence"/>
</dbReference>
<keyword evidence="18" id="KW-0511">Multifunctional enzyme</keyword>
<dbReference type="CDD" id="cd04862">
    <property type="entry name" value="PaeLigD_Pol_like"/>
    <property type="match status" value="1"/>
</dbReference>
<dbReference type="CDD" id="cd07906">
    <property type="entry name" value="Adenylation_DNA_ligase_LigD_LigC"/>
    <property type="match status" value="1"/>
</dbReference>
<name>A0A2N4U9F3_9BURK</name>
<dbReference type="RefSeq" id="WP_102072145.1">
    <property type="nucleotide sequence ID" value="NZ_PDNW01000001.1"/>
</dbReference>
<dbReference type="PANTHER" id="PTHR42705:SF2">
    <property type="entry name" value="BIFUNCTIONAL NON-HOMOLOGOUS END JOINING PROTEIN LIGD"/>
    <property type="match status" value="1"/>
</dbReference>
<organism evidence="22 23">
    <name type="scientific">Pollutimonas subterranea</name>
    <dbReference type="NCBI Taxonomy" id="2045210"/>
    <lineage>
        <taxon>Bacteria</taxon>
        <taxon>Pseudomonadati</taxon>
        <taxon>Pseudomonadota</taxon>
        <taxon>Betaproteobacteria</taxon>
        <taxon>Burkholderiales</taxon>
        <taxon>Alcaligenaceae</taxon>
        <taxon>Pollutimonas</taxon>
    </lineage>
</organism>
<evidence type="ECO:0000256" key="3">
    <source>
        <dbReference type="ARBA" id="ARBA00022598"/>
    </source>
</evidence>
<dbReference type="AlphaFoldDB" id="A0A2N4U9F3"/>
<dbReference type="Pfam" id="PF21686">
    <property type="entry name" value="LigD_Prim-Pol"/>
    <property type="match status" value="1"/>
</dbReference>
<dbReference type="InterPro" id="IPR014145">
    <property type="entry name" value="LigD_pol_dom"/>
</dbReference>
<keyword evidence="7" id="KW-0479">Metal-binding</keyword>
<evidence type="ECO:0000256" key="18">
    <source>
        <dbReference type="ARBA" id="ARBA00023268"/>
    </source>
</evidence>
<keyword evidence="9" id="KW-0227">DNA damage</keyword>
<dbReference type="Gene3D" id="3.30.1490.70">
    <property type="match status" value="1"/>
</dbReference>
<dbReference type="NCBIfam" id="NF004628">
    <property type="entry name" value="PRK05972.1"/>
    <property type="match status" value="1"/>
</dbReference>
<sequence>MANSDSLERYKAKRNFSLTSEPTEGGTANEAAPSFVVQKHWASRLHYDFRLELDGTMKSWAVPKGPSFDPADKRMAVHVEDHPISYNTFEGVIPPKQYGAGKVIIWDKGVWEPLGDAAKGYREGKLKFALHGQKLHGRWTLVRMHGKAEKQDPWLLIKEKDEFARDGSEFSVVDERPESVAAIDDVPRKTSLARKKASDAIGKTARTGKKAALPAAFKPQLATLADSPPGDAQDWLYEIKFDGYRVLARIQKNKIQLFTRNGHDWTSRLSQLAKDLAAMRLPDGWYDGEIAVNNDKGVPDFQLLQGAFDSSKTETIVYYLFDLPFCDGHDLRELPLIERRAKLQTLFTEDGRKTSSQRPITIPESIRFSDTFDVAARDIVASACKLGLEGVIGKRKNSPYVSRRSTDWIKLKCSLRQEFVIGGYTKPQGSRSGIGSLLLGVHDDTGALRYAGNVGTGFSSKALVDIRNKLETLHSVANPFSTSTGIDKKAQWVEPVLLAEVSFGQWTNTGRIRHSVFHGLRADKPAKAITREKSMSTTPSKTGNLKVTNPERVIDESTGITKIDLIRYYALIAPLMMEHLKGRPVSLVRAPDGVKGQIFFQKHLETSKMTGVRLLPQELDPDHEPLMEVATEQGLASAAQMNVIEFHTWNAIKTRIDKPDRMTFDLDPGKGVEWPAMQEAALVMRAFLNELGLISFVKTSGGKGLHVVVPVKRRHDWDTVKDFSHAIVEHLAHTLPKRYVAKSGPRNRVGKIFIDYLRNGFGATTAAAWSARARPGMGVSVPISWDEVEKIKSSAHWHVRNIHERLDAGNTPWDEYQASAKTLTSAMKTLGFK</sequence>
<evidence type="ECO:0000256" key="7">
    <source>
        <dbReference type="ARBA" id="ARBA00022723"/>
    </source>
</evidence>
<dbReference type="SUPFAM" id="SSF56091">
    <property type="entry name" value="DNA ligase/mRNA capping enzyme, catalytic domain"/>
    <property type="match status" value="1"/>
</dbReference>
<dbReference type="Pfam" id="PF13298">
    <property type="entry name" value="LigD_N"/>
    <property type="match status" value="1"/>
</dbReference>
<dbReference type="CDD" id="cd07971">
    <property type="entry name" value="OBF_DNA_ligase_LigD"/>
    <property type="match status" value="1"/>
</dbReference>
<dbReference type="GO" id="GO:0003887">
    <property type="term" value="F:DNA-directed DNA polymerase activity"/>
    <property type="evidence" value="ECO:0007669"/>
    <property type="project" value="UniProtKB-KW"/>
</dbReference>
<dbReference type="GO" id="GO:0003910">
    <property type="term" value="F:DNA ligase (ATP) activity"/>
    <property type="evidence" value="ECO:0007669"/>
    <property type="project" value="UniProtKB-EC"/>
</dbReference>
<keyword evidence="3 22" id="KW-0436">Ligase</keyword>
<keyword evidence="11" id="KW-0269">Exonuclease</keyword>
<dbReference type="NCBIfam" id="TIGR02776">
    <property type="entry name" value="NHEJ_ligase_prk"/>
    <property type="match status" value="1"/>
</dbReference>
<dbReference type="InterPro" id="IPR014144">
    <property type="entry name" value="LigD_PE_domain"/>
</dbReference>
<dbReference type="PROSITE" id="PS50160">
    <property type="entry name" value="DNA_LIGASE_A3"/>
    <property type="match status" value="1"/>
</dbReference>
<proteinExistence type="predicted"/>
<evidence type="ECO:0000256" key="1">
    <source>
        <dbReference type="ARBA" id="ARBA00001936"/>
    </source>
</evidence>
<dbReference type="Gene3D" id="2.40.50.140">
    <property type="entry name" value="Nucleic acid-binding proteins"/>
    <property type="match status" value="1"/>
</dbReference>
<reference evidence="22 23" key="1">
    <citation type="submission" date="2017-10" db="EMBL/GenBank/DDBJ databases">
        <title>Two draft genome sequences of Pusillimonas sp. strains isolated from a nitrate- and radionuclide-contaminated groundwater in Russia.</title>
        <authorList>
            <person name="Grouzdev D.S."/>
            <person name="Tourova T.P."/>
            <person name="Goeva M.A."/>
            <person name="Babich T.L."/>
            <person name="Sokolova D.S."/>
            <person name="Abdullin R."/>
            <person name="Poltaraus A.B."/>
            <person name="Toshchakov S.V."/>
            <person name="Nazina T.N."/>
        </authorList>
    </citation>
    <scope>NUCLEOTIDE SEQUENCE [LARGE SCALE GENOMIC DNA]</scope>
    <source>
        <strain evidence="22 23">JR1/69-3-13</strain>
    </source>
</reference>
<comment type="catalytic activity">
    <reaction evidence="20">
        <text>ATP + (deoxyribonucleotide)n-3'-hydroxyl + 5'-phospho-(deoxyribonucleotide)m = (deoxyribonucleotide)n+m + AMP + diphosphate.</text>
        <dbReference type="EC" id="6.5.1.1"/>
    </reaction>
</comment>
<keyword evidence="16" id="KW-0234">DNA repair</keyword>
<dbReference type="SUPFAM" id="SSF50249">
    <property type="entry name" value="Nucleic acid-binding proteins"/>
    <property type="match status" value="1"/>
</dbReference>
<dbReference type="GO" id="GO:0005524">
    <property type="term" value="F:ATP binding"/>
    <property type="evidence" value="ECO:0007669"/>
    <property type="project" value="UniProtKB-KW"/>
</dbReference>
<dbReference type="Gene3D" id="3.90.920.10">
    <property type="entry name" value="DNA primase, PRIM domain"/>
    <property type="match status" value="1"/>
</dbReference>
<evidence type="ECO:0000256" key="15">
    <source>
        <dbReference type="ARBA" id="ARBA00023172"/>
    </source>
</evidence>
<dbReference type="Pfam" id="PF01068">
    <property type="entry name" value="DNA_ligase_A_M"/>
    <property type="match status" value="1"/>
</dbReference>
<dbReference type="EC" id="6.5.1.1" evidence="2"/>
<dbReference type="NCBIfam" id="TIGR02778">
    <property type="entry name" value="ligD_pol"/>
    <property type="match status" value="1"/>
</dbReference>
<dbReference type="GO" id="GO:0006310">
    <property type="term" value="P:DNA recombination"/>
    <property type="evidence" value="ECO:0007669"/>
    <property type="project" value="UniProtKB-KW"/>
</dbReference>
<evidence type="ECO:0000313" key="22">
    <source>
        <dbReference type="EMBL" id="PLC51654.1"/>
    </source>
</evidence>
<dbReference type="EMBL" id="PDNW01000001">
    <property type="protein sequence ID" value="PLC51654.1"/>
    <property type="molecule type" value="Genomic_DNA"/>
</dbReference>
<evidence type="ECO:0000256" key="5">
    <source>
        <dbReference type="ARBA" id="ARBA00022695"/>
    </source>
</evidence>
<dbReference type="InterPro" id="IPR012340">
    <property type="entry name" value="NA-bd_OB-fold"/>
</dbReference>
<dbReference type="NCBIfam" id="TIGR02777">
    <property type="entry name" value="LigD_PE_dom"/>
    <property type="match status" value="1"/>
</dbReference>
<evidence type="ECO:0000256" key="4">
    <source>
        <dbReference type="ARBA" id="ARBA00022679"/>
    </source>
</evidence>
<dbReference type="GO" id="GO:0003677">
    <property type="term" value="F:DNA binding"/>
    <property type="evidence" value="ECO:0007669"/>
    <property type="project" value="UniProtKB-KW"/>
</dbReference>
<evidence type="ECO:0000256" key="13">
    <source>
        <dbReference type="ARBA" id="ARBA00022932"/>
    </source>
</evidence>
<keyword evidence="17" id="KW-0464">Manganese</keyword>
<keyword evidence="12" id="KW-0067">ATP-binding</keyword>
<protein>
    <recommendedName>
        <fullName evidence="2">DNA ligase (ATP)</fullName>
        <ecNumber evidence="2">6.5.1.1</ecNumber>
    </recommendedName>
    <alternativeName>
        <fullName evidence="19">NHEJ DNA polymerase</fullName>
    </alternativeName>
</protein>
<evidence type="ECO:0000256" key="19">
    <source>
        <dbReference type="ARBA" id="ARBA00029943"/>
    </source>
</evidence>
<dbReference type="Gene3D" id="3.30.470.30">
    <property type="entry name" value="DNA ligase/mRNA capping enzyme"/>
    <property type="match status" value="1"/>
</dbReference>
<dbReference type="InterPro" id="IPR014143">
    <property type="entry name" value="NHEJ_ligase_prk"/>
</dbReference>
<evidence type="ECO:0000313" key="23">
    <source>
        <dbReference type="Proteomes" id="UP000234190"/>
    </source>
</evidence>
<feature type="domain" description="ATP-dependent DNA ligase family profile" evidence="21">
    <location>
        <begin position="309"/>
        <end position="412"/>
    </location>
</feature>